<dbReference type="PROSITE" id="PS50893">
    <property type="entry name" value="ABC_TRANSPORTER_2"/>
    <property type="match status" value="1"/>
</dbReference>
<evidence type="ECO:0000256" key="8">
    <source>
        <dbReference type="SAM" id="MobiDB-lite"/>
    </source>
</evidence>
<protein>
    <recommendedName>
        <fullName evidence="10">ABC transporter domain-containing protein</fullName>
    </recommendedName>
</protein>
<dbReference type="SMART" id="SM00382">
    <property type="entry name" value="AAA"/>
    <property type="match status" value="1"/>
</dbReference>
<feature type="transmembrane region" description="Helical" evidence="9">
    <location>
        <begin position="564"/>
        <end position="586"/>
    </location>
</feature>
<keyword evidence="2" id="KW-0813">Transport</keyword>
<name>D7G2U6_ECTSI</name>
<keyword evidence="4" id="KW-0547">Nucleotide-binding</keyword>
<dbReference type="PANTHER" id="PTHR48041">
    <property type="entry name" value="ABC TRANSPORTER G FAMILY MEMBER 28"/>
    <property type="match status" value="1"/>
</dbReference>
<proteinExistence type="predicted"/>
<evidence type="ECO:0000256" key="4">
    <source>
        <dbReference type="ARBA" id="ARBA00022741"/>
    </source>
</evidence>
<keyword evidence="6 9" id="KW-1133">Transmembrane helix</keyword>
<dbReference type="Pfam" id="PF01061">
    <property type="entry name" value="ABC2_membrane"/>
    <property type="match status" value="1"/>
</dbReference>
<dbReference type="EMBL" id="FN649760">
    <property type="protein sequence ID" value="CBJ33450.1"/>
    <property type="molecule type" value="Genomic_DNA"/>
</dbReference>
<dbReference type="GO" id="GO:0140359">
    <property type="term" value="F:ABC-type transporter activity"/>
    <property type="evidence" value="ECO:0007669"/>
    <property type="project" value="InterPro"/>
</dbReference>
<feature type="transmembrane region" description="Helical" evidence="9">
    <location>
        <begin position="500"/>
        <end position="524"/>
    </location>
</feature>
<dbReference type="GO" id="GO:0016020">
    <property type="term" value="C:membrane"/>
    <property type="evidence" value="ECO:0007669"/>
    <property type="project" value="UniProtKB-SubCell"/>
</dbReference>
<feature type="transmembrane region" description="Helical" evidence="9">
    <location>
        <begin position="458"/>
        <end position="479"/>
    </location>
</feature>
<keyword evidence="3 9" id="KW-0812">Transmembrane</keyword>
<evidence type="ECO:0000256" key="3">
    <source>
        <dbReference type="ARBA" id="ARBA00022692"/>
    </source>
</evidence>
<dbReference type="PANTHER" id="PTHR48041:SF98">
    <property type="entry name" value="TRANSPORTER, PUTATIVE (EUROFUNG)-RELATED"/>
    <property type="match status" value="1"/>
</dbReference>
<reference evidence="11 12" key="1">
    <citation type="journal article" date="2010" name="Nature">
        <title>The Ectocarpus genome and the independent evolution of multicellularity in brown algae.</title>
        <authorList>
            <person name="Cock J.M."/>
            <person name="Sterck L."/>
            <person name="Rouze P."/>
            <person name="Scornet D."/>
            <person name="Allen A.E."/>
            <person name="Amoutzias G."/>
            <person name="Anthouard V."/>
            <person name="Artiguenave F."/>
            <person name="Aury J.M."/>
            <person name="Badger J.H."/>
            <person name="Beszteri B."/>
            <person name="Billiau K."/>
            <person name="Bonnet E."/>
            <person name="Bothwell J.H."/>
            <person name="Bowler C."/>
            <person name="Boyen C."/>
            <person name="Brownlee C."/>
            <person name="Carrano C.J."/>
            <person name="Charrier B."/>
            <person name="Cho G.Y."/>
            <person name="Coelho S.M."/>
            <person name="Collen J."/>
            <person name="Corre E."/>
            <person name="Da Silva C."/>
            <person name="Delage L."/>
            <person name="Delaroque N."/>
            <person name="Dittami S.M."/>
            <person name="Doulbeau S."/>
            <person name="Elias M."/>
            <person name="Farnham G."/>
            <person name="Gachon C.M."/>
            <person name="Gschloessl B."/>
            <person name="Heesch S."/>
            <person name="Jabbari K."/>
            <person name="Jubin C."/>
            <person name="Kawai H."/>
            <person name="Kimura K."/>
            <person name="Kloareg B."/>
            <person name="Kupper F.C."/>
            <person name="Lang D."/>
            <person name="Le Bail A."/>
            <person name="Leblanc C."/>
            <person name="Lerouge P."/>
            <person name="Lohr M."/>
            <person name="Lopez P.J."/>
            <person name="Martens C."/>
            <person name="Maumus F."/>
            <person name="Michel G."/>
            <person name="Miranda-Saavedra D."/>
            <person name="Morales J."/>
            <person name="Moreau H."/>
            <person name="Motomura T."/>
            <person name="Nagasato C."/>
            <person name="Napoli C.A."/>
            <person name="Nelson D.R."/>
            <person name="Nyvall-Collen P."/>
            <person name="Peters A.F."/>
            <person name="Pommier C."/>
            <person name="Potin P."/>
            <person name="Poulain J."/>
            <person name="Quesneville H."/>
            <person name="Read B."/>
            <person name="Rensing S.A."/>
            <person name="Ritter A."/>
            <person name="Rousvoal S."/>
            <person name="Samanta M."/>
            <person name="Samson G."/>
            <person name="Schroeder D.C."/>
            <person name="Segurens B."/>
            <person name="Strittmatter M."/>
            <person name="Tonon T."/>
            <person name="Tregear J.W."/>
            <person name="Valentin K."/>
            <person name="von Dassow P."/>
            <person name="Yamagishi T."/>
            <person name="Van de Peer Y."/>
            <person name="Wincker P."/>
        </authorList>
    </citation>
    <scope>NUCLEOTIDE SEQUENCE [LARGE SCALE GENOMIC DNA]</scope>
    <source>
        <strain evidence="12">Ec32 / CCAP1310/4</strain>
    </source>
</reference>
<dbReference type="AlphaFoldDB" id="D7G2U6"/>
<dbReference type="Proteomes" id="UP000002630">
    <property type="component" value="Unassembled WGS sequence"/>
</dbReference>
<dbReference type="OrthoDB" id="66620at2759"/>
<keyword evidence="7 9" id="KW-0472">Membrane</keyword>
<gene>
    <name evidence="11" type="ORF">Esi_0488_0009</name>
</gene>
<evidence type="ECO:0000313" key="11">
    <source>
        <dbReference type="EMBL" id="CBJ33450.1"/>
    </source>
</evidence>
<feature type="region of interest" description="Disordered" evidence="8">
    <location>
        <begin position="1"/>
        <end position="31"/>
    </location>
</feature>
<dbReference type="SUPFAM" id="SSF52540">
    <property type="entry name" value="P-loop containing nucleoside triphosphate hydrolases"/>
    <property type="match status" value="1"/>
</dbReference>
<evidence type="ECO:0000256" key="7">
    <source>
        <dbReference type="ARBA" id="ARBA00023136"/>
    </source>
</evidence>
<evidence type="ECO:0000256" key="1">
    <source>
        <dbReference type="ARBA" id="ARBA00004141"/>
    </source>
</evidence>
<evidence type="ECO:0000259" key="10">
    <source>
        <dbReference type="PROSITE" id="PS50893"/>
    </source>
</evidence>
<feature type="transmembrane region" description="Helical" evidence="9">
    <location>
        <begin position="536"/>
        <end position="557"/>
    </location>
</feature>
<evidence type="ECO:0000256" key="9">
    <source>
        <dbReference type="SAM" id="Phobius"/>
    </source>
</evidence>
<sequence length="681" mass="74518">MASSAVAGEDVEVGSSRVCPAEPLSKPWKSPGDQKVDFRFRDVRFSVEVSKMKASLMGGEAGVKHILGGVSGAVESGQILAIIGSSGAGKTSLLDVLVGKVSAGTKGLDITGDVTVNGKAMSKSFFLENAAYVPQEDRLWSALTVRENLTFACKMYSPALSRADSDKRVNKVLASLGLEGCQHTKVGNVFLKGISGGQKRRTSIGVELVVQRKILFLDEPTSGLDAASASEIMSLLRRLASETDVIIIASVHQPSSRVFNSFDQPLDTDVAGTVLRQDALVESEYQRERRQADEMTPRHCGTLPCFPLSLAPSTTTPIPRFSQHYTVILLTMGQTAYFGPASDSLDHFARLGHEPKGLVNPADYLLEITNADFSDTEAVQELADSWKETPGCRALNARLEAPLPPPLEEGSKAGYLAALLQLRTLIVRASMNSVRDPAAYALRYYQVENTQEDILNRVFLILWINAFNSYMDMAAIPVFELEKEAVVKEVQNGQYGVAGFCIANAVVQVPFVLLIALCCITPVYWITDMNDDPLRYLQFILLMFLMLFVIESLAQLVGVIVKNFVLGIAVFASCLSMFFIFNGFFIDPINMPDFWLWLYWISPLRYSWEAMAQIVFEGQTYAGMDTCVTCYGTTGAEVLDSLSNGGTNLNDVSIAAWCGALVGLSVVWRLIHYVALKRSIF</sequence>
<feature type="domain" description="ABC transporter" evidence="10">
    <location>
        <begin position="38"/>
        <end position="303"/>
    </location>
</feature>
<dbReference type="Gene3D" id="3.40.50.300">
    <property type="entry name" value="P-loop containing nucleotide triphosphate hydrolases"/>
    <property type="match status" value="1"/>
</dbReference>
<dbReference type="GO" id="GO:0016887">
    <property type="term" value="F:ATP hydrolysis activity"/>
    <property type="evidence" value="ECO:0007669"/>
    <property type="project" value="InterPro"/>
</dbReference>
<keyword evidence="12" id="KW-1185">Reference proteome</keyword>
<evidence type="ECO:0000256" key="5">
    <source>
        <dbReference type="ARBA" id="ARBA00022840"/>
    </source>
</evidence>
<dbReference type="InterPro" id="IPR013525">
    <property type="entry name" value="ABC2_TM"/>
</dbReference>
<evidence type="ECO:0000256" key="2">
    <source>
        <dbReference type="ARBA" id="ARBA00022448"/>
    </source>
</evidence>
<dbReference type="InParanoid" id="D7G2U6"/>
<organism evidence="11 12">
    <name type="scientific">Ectocarpus siliculosus</name>
    <name type="common">Brown alga</name>
    <name type="synonym">Conferva siliculosa</name>
    <dbReference type="NCBI Taxonomy" id="2880"/>
    <lineage>
        <taxon>Eukaryota</taxon>
        <taxon>Sar</taxon>
        <taxon>Stramenopiles</taxon>
        <taxon>Ochrophyta</taxon>
        <taxon>PX clade</taxon>
        <taxon>Phaeophyceae</taxon>
        <taxon>Ectocarpales</taxon>
        <taxon>Ectocarpaceae</taxon>
        <taxon>Ectocarpus</taxon>
    </lineage>
</organism>
<dbReference type="eggNOG" id="KOG0061">
    <property type="taxonomic scope" value="Eukaryota"/>
</dbReference>
<dbReference type="Pfam" id="PF00005">
    <property type="entry name" value="ABC_tran"/>
    <property type="match status" value="1"/>
</dbReference>
<dbReference type="InterPro" id="IPR027417">
    <property type="entry name" value="P-loop_NTPase"/>
</dbReference>
<dbReference type="GO" id="GO:0005524">
    <property type="term" value="F:ATP binding"/>
    <property type="evidence" value="ECO:0007669"/>
    <property type="project" value="UniProtKB-KW"/>
</dbReference>
<dbReference type="InterPro" id="IPR003439">
    <property type="entry name" value="ABC_transporter-like_ATP-bd"/>
</dbReference>
<evidence type="ECO:0000313" key="12">
    <source>
        <dbReference type="Proteomes" id="UP000002630"/>
    </source>
</evidence>
<evidence type="ECO:0000256" key="6">
    <source>
        <dbReference type="ARBA" id="ARBA00022989"/>
    </source>
</evidence>
<accession>D7G2U6</accession>
<dbReference type="InterPro" id="IPR050352">
    <property type="entry name" value="ABCG_transporters"/>
</dbReference>
<comment type="subcellular location">
    <subcellularLocation>
        <location evidence="1">Membrane</location>
        <topology evidence="1">Multi-pass membrane protein</topology>
    </subcellularLocation>
</comment>
<dbReference type="STRING" id="2880.D7G2U6"/>
<keyword evidence="5" id="KW-0067">ATP-binding</keyword>
<feature type="transmembrane region" description="Helical" evidence="9">
    <location>
        <begin position="654"/>
        <end position="676"/>
    </location>
</feature>
<dbReference type="InterPro" id="IPR003593">
    <property type="entry name" value="AAA+_ATPase"/>
</dbReference>